<dbReference type="OrthoDB" id="27325at2759"/>
<dbReference type="Gene3D" id="1.20.5.1500">
    <property type="match status" value="1"/>
</dbReference>
<evidence type="ECO:0000256" key="1">
    <source>
        <dbReference type="ARBA" id="ARBA00009947"/>
    </source>
</evidence>
<dbReference type="InterPro" id="IPR002164">
    <property type="entry name" value="NAP_family"/>
</dbReference>
<evidence type="ECO:0000313" key="4">
    <source>
        <dbReference type="EMBL" id="KAF9062598.1"/>
    </source>
</evidence>
<dbReference type="SUPFAM" id="SSF143113">
    <property type="entry name" value="NAP-like"/>
    <property type="match status" value="1"/>
</dbReference>
<feature type="region of interest" description="Disordered" evidence="3">
    <location>
        <begin position="251"/>
        <end position="272"/>
    </location>
</feature>
<dbReference type="EMBL" id="JADNRY010000167">
    <property type="protein sequence ID" value="KAF9062598.1"/>
    <property type="molecule type" value="Genomic_DNA"/>
</dbReference>
<comment type="similarity">
    <text evidence="1 2">Belongs to the nucleosome assembly protein (NAP) family.</text>
</comment>
<feature type="compositionally biased region" description="Acidic residues" evidence="3">
    <location>
        <begin position="255"/>
        <end position="272"/>
    </location>
</feature>
<evidence type="ECO:0000256" key="3">
    <source>
        <dbReference type="SAM" id="MobiDB-lite"/>
    </source>
</evidence>
<evidence type="ECO:0000256" key="2">
    <source>
        <dbReference type="RuleBase" id="RU003876"/>
    </source>
</evidence>
<gene>
    <name evidence="4" type="ORF">BDP27DRAFT_1336381</name>
</gene>
<name>A0A9P5U2F8_9AGAR</name>
<dbReference type="Proteomes" id="UP000772434">
    <property type="component" value="Unassembled WGS sequence"/>
</dbReference>
<dbReference type="AlphaFoldDB" id="A0A9P5U2F8"/>
<evidence type="ECO:0008006" key="6">
    <source>
        <dbReference type="Google" id="ProtNLM"/>
    </source>
</evidence>
<dbReference type="Gene3D" id="3.30.1120.90">
    <property type="entry name" value="Nucleosome assembly protein"/>
    <property type="match status" value="1"/>
</dbReference>
<dbReference type="Pfam" id="PF00956">
    <property type="entry name" value="NAP"/>
    <property type="match status" value="1"/>
</dbReference>
<dbReference type="GO" id="GO:0005634">
    <property type="term" value="C:nucleus"/>
    <property type="evidence" value="ECO:0007669"/>
    <property type="project" value="InterPro"/>
</dbReference>
<evidence type="ECO:0000313" key="5">
    <source>
        <dbReference type="Proteomes" id="UP000772434"/>
    </source>
</evidence>
<proteinExistence type="inferred from homology"/>
<feature type="region of interest" description="Disordered" evidence="3">
    <location>
        <begin position="1"/>
        <end position="25"/>
    </location>
</feature>
<dbReference type="InterPro" id="IPR037231">
    <property type="entry name" value="NAP-like_sf"/>
</dbReference>
<dbReference type="GO" id="GO:0006334">
    <property type="term" value="P:nucleosome assembly"/>
    <property type="evidence" value="ECO:0007669"/>
    <property type="project" value="InterPro"/>
</dbReference>
<organism evidence="4 5">
    <name type="scientific">Rhodocollybia butyracea</name>
    <dbReference type="NCBI Taxonomy" id="206335"/>
    <lineage>
        <taxon>Eukaryota</taxon>
        <taxon>Fungi</taxon>
        <taxon>Dikarya</taxon>
        <taxon>Basidiomycota</taxon>
        <taxon>Agaricomycotina</taxon>
        <taxon>Agaricomycetes</taxon>
        <taxon>Agaricomycetidae</taxon>
        <taxon>Agaricales</taxon>
        <taxon>Marasmiineae</taxon>
        <taxon>Omphalotaceae</taxon>
        <taxon>Rhodocollybia</taxon>
    </lineage>
</organism>
<comment type="caution">
    <text evidence="4">The sequence shown here is derived from an EMBL/GenBank/DDBJ whole genome shotgun (WGS) entry which is preliminary data.</text>
</comment>
<protein>
    <recommendedName>
        <fullName evidence="6">Nucleosome assembly protein</fullName>
    </recommendedName>
</protein>
<reference evidence="4" key="1">
    <citation type="submission" date="2020-11" db="EMBL/GenBank/DDBJ databases">
        <authorList>
            <consortium name="DOE Joint Genome Institute"/>
            <person name="Ahrendt S."/>
            <person name="Riley R."/>
            <person name="Andreopoulos W."/>
            <person name="Labutti K."/>
            <person name="Pangilinan J."/>
            <person name="Ruiz-Duenas F.J."/>
            <person name="Barrasa J.M."/>
            <person name="Sanchez-Garcia M."/>
            <person name="Camarero S."/>
            <person name="Miyauchi S."/>
            <person name="Serrano A."/>
            <person name="Linde D."/>
            <person name="Babiker R."/>
            <person name="Drula E."/>
            <person name="Ayuso-Fernandez I."/>
            <person name="Pacheco R."/>
            <person name="Padilla G."/>
            <person name="Ferreira P."/>
            <person name="Barriuso J."/>
            <person name="Kellner H."/>
            <person name="Castanera R."/>
            <person name="Alfaro M."/>
            <person name="Ramirez L."/>
            <person name="Pisabarro A.G."/>
            <person name="Kuo A."/>
            <person name="Tritt A."/>
            <person name="Lipzen A."/>
            <person name="He G."/>
            <person name="Yan M."/>
            <person name="Ng V."/>
            <person name="Cullen D."/>
            <person name="Martin F."/>
            <person name="Rosso M.-N."/>
            <person name="Henrissat B."/>
            <person name="Hibbett D."/>
            <person name="Martinez A.T."/>
            <person name="Grigoriev I.V."/>
        </authorList>
    </citation>
    <scope>NUCLEOTIDE SEQUENCE</scope>
    <source>
        <strain evidence="4">AH 40177</strain>
    </source>
</reference>
<accession>A0A9P5U2F8</accession>
<dbReference type="PANTHER" id="PTHR11875">
    <property type="entry name" value="TESTIS-SPECIFIC Y-ENCODED PROTEIN"/>
    <property type="match status" value="1"/>
</dbReference>
<keyword evidence="5" id="KW-1185">Reference proteome</keyword>
<sequence>MPKDRYNEGDSDQDSSNEDSGYLDEYPNDVKVVVEALKSIELKQINLENKYQREVLRLNKKYAHLQEPFYQRRKALITGNAKPTTDEILEGERILKEEMDFEPPPRDSAVYSGKGIPNFWLTALQHSDEISPMIADRDVEVLKHLIDIQCIYHTSATNSNPGFTLKFYFEQNDFFSNAVLEKAYHYKLEDEEKQMQGEDYSFFNFFYPPVLPPREDIEAGRISEEEFDTIQENIDNIQKREKIIPNALDLFIYPAEDDDDDDEEEEEEEEEE</sequence>